<dbReference type="AlphaFoldDB" id="A0A328TZR6"/>
<evidence type="ECO:0000256" key="2">
    <source>
        <dbReference type="ARBA" id="ARBA00023125"/>
    </source>
</evidence>
<dbReference type="PANTHER" id="PTHR43537:SF5">
    <property type="entry name" value="UXU OPERON TRANSCRIPTIONAL REGULATOR"/>
    <property type="match status" value="1"/>
</dbReference>
<organism evidence="5 6">
    <name type="scientific">Paenibacillus montanisoli</name>
    <dbReference type="NCBI Taxonomy" id="2081970"/>
    <lineage>
        <taxon>Bacteria</taxon>
        <taxon>Bacillati</taxon>
        <taxon>Bacillota</taxon>
        <taxon>Bacilli</taxon>
        <taxon>Bacillales</taxon>
        <taxon>Paenibacillaceae</taxon>
        <taxon>Paenibacillus</taxon>
    </lineage>
</organism>
<dbReference type="InterPro" id="IPR008920">
    <property type="entry name" value="TF_FadR/GntR_C"/>
</dbReference>
<sequence>MNERPLKSYEWVSRELFNHITSGALQPGDKLPSVVDLAAEYGVGRSTIREALSALKAKGLLDIRQGGGTYVKATQPQPDEALNPAVASKEDWLDRADSLLQLLEVRKVLETGCASLAAKHRSSEDLAAMRETLRQMELRLGDESFSEQADVLLHEQIAAATHNPMLIELMKSLSQRLHESMRDTRSLWFYAERQSARRLLDEHAAIVEAIGQQQEALAASRMEVHLAKVEHVLRDKTGSQ</sequence>
<dbReference type="OrthoDB" id="214086at2"/>
<comment type="caution">
    <text evidence="5">The sequence shown here is derived from an EMBL/GenBank/DDBJ whole genome shotgun (WGS) entry which is preliminary data.</text>
</comment>
<keyword evidence="2" id="KW-0238">DNA-binding</keyword>
<name>A0A328TZR6_9BACL</name>
<dbReference type="PANTHER" id="PTHR43537">
    <property type="entry name" value="TRANSCRIPTIONAL REGULATOR, GNTR FAMILY"/>
    <property type="match status" value="1"/>
</dbReference>
<evidence type="ECO:0000313" key="6">
    <source>
        <dbReference type="Proteomes" id="UP000249260"/>
    </source>
</evidence>
<dbReference type="SUPFAM" id="SSF46785">
    <property type="entry name" value="Winged helix' DNA-binding domain"/>
    <property type="match status" value="1"/>
</dbReference>
<keyword evidence="1" id="KW-0805">Transcription regulation</keyword>
<dbReference type="InterPro" id="IPR000524">
    <property type="entry name" value="Tscrpt_reg_HTH_GntR"/>
</dbReference>
<dbReference type="Pfam" id="PF00392">
    <property type="entry name" value="GntR"/>
    <property type="match status" value="1"/>
</dbReference>
<dbReference type="CDD" id="cd07377">
    <property type="entry name" value="WHTH_GntR"/>
    <property type="match status" value="1"/>
</dbReference>
<dbReference type="InterPro" id="IPR036388">
    <property type="entry name" value="WH-like_DNA-bd_sf"/>
</dbReference>
<dbReference type="InterPro" id="IPR036390">
    <property type="entry name" value="WH_DNA-bd_sf"/>
</dbReference>
<dbReference type="SMART" id="SM00895">
    <property type="entry name" value="FCD"/>
    <property type="match status" value="1"/>
</dbReference>
<dbReference type="RefSeq" id="WP_112883277.1">
    <property type="nucleotide sequence ID" value="NZ_QLUW01000003.1"/>
</dbReference>
<dbReference type="Gene3D" id="1.10.10.10">
    <property type="entry name" value="Winged helix-like DNA-binding domain superfamily/Winged helix DNA-binding domain"/>
    <property type="match status" value="1"/>
</dbReference>
<gene>
    <name evidence="5" type="ORF">DL346_16595</name>
</gene>
<dbReference type="PROSITE" id="PS50949">
    <property type="entry name" value="HTH_GNTR"/>
    <property type="match status" value="1"/>
</dbReference>
<dbReference type="InterPro" id="IPR011711">
    <property type="entry name" value="GntR_C"/>
</dbReference>
<reference evidence="5 6" key="1">
    <citation type="submission" date="2018-06" db="EMBL/GenBank/DDBJ databases">
        <title>Paenibacillus montanisoli sp. nov., isolated from mountain area soil.</title>
        <authorList>
            <person name="Wu M."/>
        </authorList>
    </citation>
    <scope>NUCLEOTIDE SEQUENCE [LARGE SCALE GENOMIC DNA]</scope>
    <source>
        <strain evidence="5 6">RA17</strain>
    </source>
</reference>
<proteinExistence type="predicted"/>
<feature type="domain" description="HTH gntR-type" evidence="4">
    <location>
        <begin position="6"/>
        <end position="74"/>
    </location>
</feature>
<dbReference type="GO" id="GO:0003700">
    <property type="term" value="F:DNA-binding transcription factor activity"/>
    <property type="evidence" value="ECO:0007669"/>
    <property type="project" value="InterPro"/>
</dbReference>
<accession>A0A328TZR6</accession>
<dbReference type="Gene3D" id="1.20.120.530">
    <property type="entry name" value="GntR ligand-binding domain-like"/>
    <property type="match status" value="1"/>
</dbReference>
<evidence type="ECO:0000256" key="3">
    <source>
        <dbReference type="ARBA" id="ARBA00023163"/>
    </source>
</evidence>
<dbReference type="EMBL" id="QLUW01000003">
    <property type="protein sequence ID" value="RAP75013.1"/>
    <property type="molecule type" value="Genomic_DNA"/>
</dbReference>
<dbReference type="Proteomes" id="UP000249260">
    <property type="component" value="Unassembled WGS sequence"/>
</dbReference>
<evidence type="ECO:0000313" key="5">
    <source>
        <dbReference type="EMBL" id="RAP75013.1"/>
    </source>
</evidence>
<keyword evidence="3" id="KW-0804">Transcription</keyword>
<dbReference type="Pfam" id="PF07729">
    <property type="entry name" value="FCD"/>
    <property type="match status" value="1"/>
</dbReference>
<protein>
    <submittedName>
        <fullName evidence="5">GntR family transcriptional regulator</fullName>
    </submittedName>
</protein>
<dbReference type="SUPFAM" id="SSF48008">
    <property type="entry name" value="GntR ligand-binding domain-like"/>
    <property type="match status" value="1"/>
</dbReference>
<dbReference type="PRINTS" id="PR00035">
    <property type="entry name" value="HTHGNTR"/>
</dbReference>
<evidence type="ECO:0000259" key="4">
    <source>
        <dbReference type="PROSITE" id="PS50949"/>
    </source>
</evidence>
<dbReference type="GO" id="GO:0003677">
    <property type="term" value="F:DNA binding"/>
    <property type="evidence" value="ECO:0007669"/>
    <property type="project" value="UniProtKB-KW"/>
</dbReference>
<dbReference type="SMART" id="SM00345">
    <property type="entry name" value="HTH_GNTR"/>
    <property type="match status" value="1"/>
</dbReference>
<keyword evidence="6" id="KW-1185">Reference proteome</keyword>
<evidence type="ECO:0000256" key="1">
    <source>
        <dbReference type="ARBA" id="ARBA00023015"/>
    </source>
</evidence>